<evidence type="ECO:0000256" key="1">
    <source>
        <dbReference type="SAM" id="MobiDB-lite"/>
    </source>
</evidence>
<feature type="region of interest" description="Disordered" evidence="1">
    <location>
        <begin position="136"/>
        <end position="178"/>
    </location>
</feature>
<name>A0A238VP32_9ACTN</name>
<dbReference type="AlphaFoldDB" id="A0A238VP32"/>
<proteinExistence type="predicted"/>
<gene>
    <name evidence="2" type="ORF">SAMN06265355_102159</name>
</gene>
<evidence type="ECO:0000313" key="3">
    <source>
        <dbReference type="Proteomes" id="UP000198420"/>
    </source>
</evidence>
<keyword evidence="3" id="KW-1185">Reference proteome</keyword>
<sequence>MNGPMGYRARPEAMGTLISNVFADRLLERGVKYARVGLMAVFVQERVGTESARMERCPAHEAIGRALGVMARAWDEAMIVHGMFRQTIRAEGHTKRRRPWLMTENGIGVRCSGASAATNADGCSRSFSRPAIVETCTPTANARPTESRSSLSRRPTARPRRPGPRLTCGREPGRRCRG</sequence>
<accession>A0A238VP32</accession>
<protein>
    <submittedName>
        <fullName evidence="2">Uncharacterized protein</fullName>
    </submittedName>
</protein>
<dbReference type="Proteomes" id="UP000198420">
    <property type="component" value="Unassembled WGS sequence"/>
</dbReference>
<evidence type="ECO:0000313" key="2">
    <source>
        <dbReference type="EMBL" id="SNR36110.1"/>
    </source>
</evidence>
<dbReference type="EMBL" id="FZNP01000002">
    <property type="protein sequence ID" value="SNR36110.1"/>
    <property type="molecule type" value="Genomic_DNA"/>
</dbReference>
<reference evidence="3" key="1">
    <citation type="submission" date="2017-06" db="EMBL/GenBank/DDBJ databases">
        <authorList>
            <person name="Varghese N."/>
            <person name="Submissions S."/>
        </authorList>
    </citation>
    <scope>NUCLEOTIDE SEQUENCE [LARGE SCALE GENOMIC DNA]</scope>
    <source>
        <strain evidence="3">DSM 44485</strain>
    </source>
</reference>
<organism evidence="2 3">
    <name type="scientific">Actinomadura mexicana</name>
    <dbReference type="NCBI Taxonomy" id="134959"/>
    <lineage>
        <taxon>Bacteria</taxon>
        <taxon>Bacillati</taxon>
        <taxon>Actinomycetota</taxon>
        <taxon>Actinomycetes</taxon>
        <taxon>Streptosporangiales</taxon>
        <taxon>Thermomonosporaceae</taxon>
        <taxon>Actinomadura</taxon>
    </lineage>
</organism>